<protein>
    <recommendedName>
        <fullName evidence="5">Reduced folate carrier</fullName>
    </recommendedName>
</protein>
<dbReference type="Gene3D" id="1.20.1250.20">
    <property type="entry name" value="MFS general substrate transporter like domains"/>
    <property type="match status" value="1"/>
</dbReference>
<feature type="transmembrane region" description="Helical" evidence="2">
    <location>
        <begin position="583"/>
        <end position="603"/>
    </location>
</feature>
<keyword evidence="2" id="KW-1133">Transmembrane helix</keyword>
<evidence type="ECO:0000313" key="4">
    <source>
        <dbReference type="Proteomes" id="UP001367676"/>
    </source>
</evidence>
<comment type="caution">
    <text evidence="3">The sequence shown here is derived from an EMBL/GenBank/DDBJ whole genome shotgun (WGS) entry which is preliminary data.</text>
</comment>
<evidence type="ECO:0000256" key="2">
    <source>
        <dbReference type="SAM" id="Phobius"/>
    </source>
</evidence>
<comment type="similarity">
    <text evidence="1">Belongs to the reduced folate carrier (RFC) transporter (TC 2.A.48) family.</text>
</comment>
<dbReference type="GO" id="GO:0090482">
    <property type="term" value="F:vitamin transmembrane transporter activity"/>
    <property type="evidence" value="ECO:0007669"/>
    <property type="project" value="InterPro"/>
</dbReference>
<feature type="transmembrane region" description="Helical" evidence="2">
    <location>
        <begin position="98"/>
        <end position="118"/>
    </location>
</feature>
<dbReference type="NCBIfam" id="TIGR00806">
    <property type="entry name" value="rfc"/>
    <property type="match status" value="1"/>
</dbReference>
<reference evidence="3 4" key="1">
    <citation type="submission" date="2024-03" db="EMBL/GenBank/DDBJ databases">
        <title>Adaptation during the transition from Ophiocordyceps entomopathogen to insect associate is accompanied by gene loss and intensified selection.</title>
        <authorList>
            <person name="Ward C.M."/>
            <person name="Onetto C.A."/>
            <person name="Borneman A.R."/>
        </authorList>
    </citation>
    <scope>NUCLEOTIDE SEQUENCE [LARGE SCALE GENOMIC DNA]</scope>
    <source>
        <strain evidence="3">AWRI1</strain>
        <tissue evidence="3">Single Adult Female</tissue>
    </source>
</reference>
<dbReference type="PANTHER" id="PTHR10686:SF18">
    <property type="entry name" value="IP11787P-RELATED"/>
    <property type="match status" value="1"/>
</dbReference>
<dbReference type="Pfam" id="PF01770">
    <property type="entry name" value="Folate_carrier"/>
    <property type="match status" value="1"/>
</dbReference>
<keyword evidence="2" id="KW-0472">Membrane</keyword>
<evidence type="ECO:0008006" key="5">
    <source>
        <dbReference type="Google" id="ProtNLM"/>
    </source>
</evidence>
<sequence length="738" mass="84696">MEIWLKLSIWVAVYGFLKDCQPLDSYITQYLEGPPLNFNNTEVVQYIYPVGTYTCLVELIFVFLLTDWLRYRPVIFVNAISHIGMMVTLIWYRSLPAMYIMEACFGTVLSTEVAYYTYIYTKVGKEHYQAVTSYMRTSSLLGRCVGCFLGQVLHMNEVRLLHLCYIQLVGAVTTFLWAFILPPVKTSLYFYRYDNTILDKAERKPVVISNSDIIHNVENGYSPAMKKVSRMPCTAVIKRLWDEFKYVYTNPYTLKWSVWYALFLCGYNQEGTYAQTLWQHFNNNGAPTHYLKYTGFVESAYTIIGALGAFASSYVVLNGELSSSLLMSLSAILEGLLILCSSLSTELWQAYSCHIMFSGIYFFAVSIGYAEIAKNIPSDCFALVFGINTFISLLFQSFLTATFNGKGGFEFDPRKQFMVLAAYFILMGFLFLLKFVYSLLKFVLIFDWMSQFSAGCLIFRQAVSIFGWMSHFLSSCLNFRLDVSIFGWMSHFSSSCLNFRLDVSIFGWMSHFLSSCLNFRLDVLIFGWMSHFSAGCLNFRLDVSFFVQLSKFSAGCLIFRLDVSFFVQLCLNFRLDVSIFGWMSHFSAGCLIFCQAVLIFGWMSKFSAGCLIFRLDLSQFSAGCINFRLDVSFFVQLSQFLAGYLNFRLDVSFFFYLSKFSAGCLNFRLDVLIFDWMSQFSAVCLIFRLDVSFFVQLSKFSAGCPILRLDVSFFVQLSKFSAGCPNFRLDVSIFGWMS</sequence>
<dbReference type="InterPro" id="IPR036259">
    <property type="entry name" value="MFS_trans_sf"/>
</dbReference>
<feature type="transmembrane region" description="Helical" evidence="2">
    <location>
        <begin position="419"/>
        <end position="440"/>
    </location>
</feature>
<feature type="transmembrane region" description="Helical" evidence="2">
    <location>
        <begin position="160"/>
        <end position="180"/>
    </location>
</feature>
<evidence type="ECO:0000313" key="3">
    <source>
        <dbReference type="EMBL" id="KAK7574482.1"/>
    </source>
</evidence>
<dbReference type="PANTHER" id="PTHR10686">
    <property type="entry name" value="FOLATE TRANSPORTER"/>
    <property type="match status" value="1"/>
</dbReference>
<dbReference type="InterPro" id="IPR002666">
    <property type="entry name" value="Folate_carrier"/>
</dbReference>
<accession>A0AAN9XYM5</accession>
<feature type="transmembrane region" description="Helical" evidence="2">
    <location>
        <begin position="350"/>
        <end position="369"/>
    </location>
</feature>
<feature type="transmembrane region" description="Helical" evidence="2">
    <location>
        <begin position="381"/>
        <end position="399"/>
    </location>
</feature>
<feature type="transmembrane region" description="Helical" evidence="2">
    <location>
        <begin position="324"/>
        <end position="344"/>
    </location>
</feature>
<evidence type="ECO:0000256" key="1">
    <source>
        <dbReference type="ARBA" id="ARBA00005773"/>
    </source>
</evidence>
<dbReference type="Proteomes" id="UP001367676">
    <property type="component" value="Unassembled WGS sequence"/>
</dbReference>
<dbReference type="SUPFAM" id="SSF103473">
    <property type="entry name" value="MFS general substrate transporter"/>
    <property type="match status" value="1"/>
</dbReference>
<name>A0AAN9XYM5_9HEMI</name>
<dbReference type="AlphaFoldDB" id="A0AAN9XYM5"/>
<feature type="transmembrane region" description="Helical" evidence="2">
    <location>
        <begin position="299"/>
        <end position="317"/>
    </location>
</feature>
<dbReference type="GO" id="GO:0005886">
    <property type="term" value="C:plasma membrane"/>
    <property type="evidence" value="ECO:0007669"/>
    <property type="project" value="TreeGrafter"/>
</dbReference>
<organism evidence="3 4">
    <name type="scientific">Parthenolecanium corni</name>
    <dbReference type="NCBI Taxonomy" id="536013"/>
    <lineage>
        <taxon>Eukaryota</taxon>
        <taxon>Metazoa</taxon>
        <taxon>Ecdysozoa</taxon>
        <taxon>Arthropoda</taxon>
        <taxon>Hexapoda</taxon>
        <taxon>Insecta</taxon>
        <taxon>Pterygota</taxon>
        <taxon>Neoptera</taxon>
        <taxon>Paraneoptera</taxon>
        <taxon>Hemiptera</taxon>
        <taxon>Sternorrhyncha</taxon>
        <taxon>Coccoidea</taxon>
        <taxon>Coccidae</taxon>
        <taxon>Parthenolecanium</taxon>
    </lineage>
</organism>
<keyword evidence="2" id="KW-0812">Transmembrane</keyword>
<dbReference type="EMBL" id="JBBCAQ010000037">
    <property type="protein sequence ID" value="KAK7574482.1"/>
    <property type="molecule type" value="Genomic_DNA"/>
</dbReference>
<gene>
    <name evidence="3" type="ORF">V9T40_011673</name>
</gene>
<keyword evidence="4" id="KW-1185">Reference proteome</keyword>
<feature type="transmembrane region" description="Helical" evidence="2">
    <location>
        <begin position="46"/>
        <end position="66"/>
    </location>
</feature>
<proteinExistence type="inferred from homology"/>
<feature type="transmembrane region" description="Helical" evidence="2">
    <location>
        <begin position="73"/>
        <end position="92"/>
    </location>
</feature>